<proteinExistence type="predicted"/>
<organism evidence="1">
    <name type="scientific">Anguilla anguilla</name>
    <name type="common">European freshwater eel</name>
    <name type="synonym">Muraena anguilla</name>
    <dbReference type="NCBI Taxonomy" id="7936"/>
    <lineage>
        <taxon>Eukaryota</taxon>
        <taxon>Metazoa</taxon>
        <taxon>Chordata</taxon>
        <taxon>Craniata</taxon>
        <taxon>Vertebrata</taxon>
        <taxon>Euteleostomi</taxon>
        <taxon>Actinopterygii</taxon>
        <taxon>Neopterygii</taxon>
        <taxon>Teleostei</taxon>
        <taxon>Anguilliformes</taxon>
        <taxon>Anguillidae</taxon>
        <taxon>Anguilla</taxon>
    </lineage>
</organism>
<name>A0A0E9VGB8_ANGAN</name>
<dbReference type="EMBL" id="GBXM01031526">
    <property type="protein sequence ID" value="JAH77051.1"/>
    <property type="molecule type" value="Transcribed_RNA"/>
</dbReference>
<reference evidence="1" key="1">
    <citation type="submission" date="2014-11" db="EMBL/GenBank/DDBJ databases">
        <authorList>
            <person name="Amaro Gonzalez C."/>
        </authorList>
    </citation>
    <scope>NUCLEOTIDE SEQUENCE</scope>
</reference>
<evidence type="ECO:0000313" key="1">
    <source>
        <dbReference type="EMBL" id="JAH77051.1"/>
    </source>
</evidence>
<reference evidence="1" key="2">
    <citation type="journal article" date="2015" name="Fish Shellfish Immunol.">
        <title>Early steps in the European eel (Anguilla anguilla)-Vibrio vulnificus interaction in the gills: Role of the RtxA13 toxin.</title>
        <authorList>
            <person name="Callol A."/>
            <person name="Pajuelo D."/>
            <person name="Ebbesson L."/>
            <person name="Teles M."/>
            <person name="MacKenzie S."/>
            <person name="Amaro C."/>
        </authorList>
    </citation>
    <scope>NUCLEOTIDE SEQUENCE</scope>
</reference>
<dbReference type="AlphaFoldDB" id="A0A0E9VGB8"/>
<accession>A0A0E9VGB8</accession>
<protein>
    <submittedName>
        <fullName evidence="1">Uncharacterized protein</fullName>
    </submittedName>
</protein>
<sequence length="32" mass="3558">MKLTVEILNCNLNCKIGGGDKNYSGLVWFLLT</sequence>